<dbReference type="GO" id="GO:0003917">
    <property type="term" value="F:DNA topoisomerase type I (single strand cut, ATP-independent) activity"/>
    <property type="evidence" value="ECO:0007669"/>
    <property type="project" value="InterPro"/>
</dbReference>
<dbReference type="Gene3D" id="1.10.132.120">
    <property type="match status" value="1"/>
</dbReference>
<evidence type="ECO:0000313" key="4">
    <source>
        <dbReference type="Proteomes" id="UP000295620"/>
    </source>
</evidence>
<accession>A0A4R6SQ58</accession>
<evidence type="ECO:0000259" key="2">
    <source>
        <dbReference type="Pfam" id="PF21338"/>
    </source>
</evidence>
<keyword evidence="4" id="KW-1185">Reference proteome</keyword>
<protein>
    <submittedName>
        <fullName evidence="3">DNA topoisomerase-1</fullName>
    </submittedName>
</protein>
<feature type="domain" description="DNA topoisomerase IB N-terminal" evidence="2">
    <location>
        <begin position="31"/>
        <end position="79"/>
    </location>
</feature>
<dbReference type="PROSITE" id="PS52038">
    <property type="entry name" value="TOPO_IB_2"/>
    <property type="match status" value="1"/>
</dbReference>
<dbReference type="InterPro" id="IPR011010">
    <property type="entry name" value="DNA_brk_join_enz"/>
</dbReference>
<evidence type="ECO:0000313" key="3">
    <source>
        <dbReference type="EMBL" id="TDQ06889.1"/>
    </source>
</evidence>
<dbReference type="GO" id="GO:0006265">
    <property type="term" value="P:DNA topological change"/>
    <property type="evidence" value="ECO:0007669"/>
    <property type="project" value="InterPro"/>
</dbReference>
<dbReference type="Gene3D" id="3.30.66.10">
    <property type="entry name" value="DNA topoisomerase I domain"/>
    <property type="match status" value="1"/>
</dbReference>
<dbReference type="InterPro" id="IPR035447">
    <property type="entry name" value="DNA_topo_I_N_sf"/>
</dbReference>
<dbReference type="Pfam" id="PF01028">
    <property type="entry name" value="Topoisom_I"/>
    <property type="match status" value="1"/>
</dbReference>
<name>A0A4R6SQ58_9SPHI</name>
<dbReference type="OrthoDB" id="9778962at2"/>
<dbReference type="AlphaFoldDB" id="A0A4R6SQ58"/>
<dbReference type="InterPro" id="IPR049331">
    <property type="entry name" value="Top1B_N_bact"/>
</dbReference>
<dbReference type="InterPro" id="IPR014711">
    <property type="entry name" value="TopoI_cat_a-hlx-sub_euk"/>
</dbReference>
<dbReference type="Pfam" id="PF21338">
    <property type="entry name" value="Top1B_N_bact"/>
    <property type="match status" value="1"/>
</dbReference>
<evidence type="ECO:0000259" key="1">
    <source>
        <dbReference type="Pfam" id="PF01028"/>
    </source>
</evidence>
<dbReference type="EMBL" id="SNYC01000007">
    <property type="protein sequence ID" value="TDQ06889.1"/>
    <property type="molecule type" value="Genomic_DNA"/>
</dbReference>
<dbReference type="SUPFAM" id="SSF55869">
    <property type="entry name" value="DNA topoisomerase I domain"/>
    <property type="match status" value="1"/>
</dbReference>
<reference evidence="3 4" key="1">
    <citation type="submission" date="2019-03" db="EMBL/GenBank/DDBJ databases">
        <title>Genomic Encyclopedia of Archaeal and Bacterial Type Strains, Phase II (KMG-II): from individual species to whole genera.</title>
        <authorList>
            <person name="Goeker M."/>
        </authorList>
    </citation>
    <scope>NUCLEOTIDE SEQUENCE [LARGE SCALE GENOMIC DNA]</scope>
    <source>
        <strain evidence="3 4">DSM 19035</strain>
    </source>
</reference>
<dbReference type="InterPro" id="IPR013500">
    <property type="entry name" value="TopoI_cat_euk"/>
</dbReference>
<dbReference type="RefSeq" id="WP_133577718.1">
    <property type="nucleotide sequence ID" value="NZ_SNYC01000007.1"/>
</dbReference>
<sequence>MVDTLEEIKLSGLVYATDSQPGIYRKGKPGKFLYTDREGNKITDEDQLSRIKSLVIPPAWTEVWIANKKNAYLQVTGLDAAGRKQYKYHPKWTSRRSDSKYFRLLEFGKTLPQVRKRIAKDLKRKDFDELKVLAICMQVMLKTLIRVGNDAYKQLYGSYGLTTLTNKHVKINGNTLKLAFKGKKGVQQNVSLNDKTLAKLIKRCKEIPGQDLFQYYTEGNEHRAIDSGKINTYIKEITGGDFTAKDFRTWGGTLEALRQLASCCSDGTERPKKKIIVEVLDCVASKLGNTRAVCKSSYVYPLLLEAFENDQLSKYLKKINLVHSETVKSLENDEKVLMQFLKAVQKAPKIPAKKK</sequence>
<dbReference type="Proteomes" id="UP000295620">
    <property type="component" value="Unassembled WGS sequence"/>
</dbReference>
<proteinExistence type="predicted"/>
<keyword evidence="3" id="KW-0413">Isomerase</keyword>
<dbReference type="Gene3D" id="3.90.15.10">
    <property type="entry name" value="Topoisomerase I, Chain A, domain 3"/>
    <property type="match status" value="1"/>
</dbReference>
<organism evidence="3 4">
    <name type="scientific">Pedobacter metabolipauper</name>
    <dbReference type="NCBI Taxonomy" id="425513"/>
    <lineage>
        <taxon>Bacteria</taxon>
        <taxon>Pseudomonadati</taxon>
        <taxon>Bacteroidota</taxon>
        <taxon>Sphingobacteriia</taxon>
        <taxon>Sphingobacteriales</taxon>
        <taxon>Sphingobacteriaceae</taxon>
        <taxon>Pedobacter</taxon>
    </lineage>
</organism>
<feature type="domain" description="DNA topoisomerase I catalytic core eukaryotic-type" evidence="1">
    <location>
        <begin position="94"/>
        <end position="296"/>
    </location>
</feature>
<gene>
    <name evidence="3" type="ORF">ATK78_3901</name>
</gene>
<dbReference type="SUPFAM" id="SSF56349">
    <property type="entry name" value="DNA breaking-rejoining enzymes"/>
    <property type="match status" value="1"/>
</dbReference>
<comment type="caution">
    <text evidence="3">The sequence shown here is derived from an EMBL/GenBank/DDBJ whole genome shotgun (WGS) entry which is preliminary data.</text>
</comment>
<dbReference type="GO" id="GO:0003677">
    <property type="term" value="F:DNA binding"/>
    <property type="evidence" value="ECO:0007669"/>
    <property type="project" value="InterPro"/>
</dbReference>